<dbReference type="EC" id="2.4.1.25" evidence="3 10"/>
<gene>
    <name evidence="11" type="primary">malQ</name>
    <name evidence="11" type="ORF">E5347_15280</name>
</gene>
<protein>
    <recommendedName>
        <fullName evidence="4 10">4-alpha-glucanotransferase</fullName>
        <ecNumber evidence="3 10">2.4.1.25</ecNumber>
    </recommendedName>
    <alternativeName>
        <fullName evidence="8 10">Amylomaltase</fullName>
    </alternativeName>
    <alternativeName>
        <fullName evidence="9 10">Disproportionating enzyme</fullName>
    </alternativeName>
</protein>
<dbReference type="NCBIfam" id="TIGR00217">
    <property type="entry name" value="malQ"/>
    <property type="match status" value="1"/>
</dbReference>
<dbReference type="NCBIfam" id="NF011080">
    <property type="entry name" value="PRK14508.1-3"/>
    <property type="match status" value="1"/>
</dbReference>
<evidence type="ECO:0000256" key="6">
    <source>
        <dbReference type="ARBA" id="ARBA00022679"/>
    </source>
</evidence>
<sequence>MRKSGIILPVFSLPSNHGIGTFGIEAYNFIDFLEKANQSYWQILPLGPTSYGDSPYQSFSTFAGNPYFIDLDLLTKDGLLKQEEINPIDFGKDKRYIDYGKIYLSRYKVLKIAFNRFNKNNKEYEEFKESNKFWIYDYALFMALKDYNGGKTWTSWNEDIRRREQEALIKYSTLLKDEIEFQMFMQFKFYEQWNILRSYAKEKGIEIIGDIPIYVAEDSSDVWSNPKLFMLDKDLIPTKVAGCPPDAFSETGQLWGNPIYNWKAHKEEQFNWWIERVKSSLGLFDIVRIDHFRGFAGYWSIPYEDETAANGRWEVGPGIELFDAIKKELGDINVIAEDLGYITEDVKRLLNYCGFPSMKVLQFAFDPKGDSEYLPHNYNKNTVVYTGTHDNDTIKGWIESLSESEKEFCMAYTGMKNEDDAWALVKTAIASTAETAIIQIQDILDIGSEGRINIPSTIGLNWRWRMDKNYLTDELANKLKSLSTLYRRNMKE</sequence>
<comment type="similarity">
    <text evidence="2 10">Belongs to the disproportionating enzyme family.</text>
</comment>
<dbReference type="Pfam" id="PF02446">
    <property type="entry name" value="Glyco_hydro_77"/>
    <property type="match status" value="1"/>
</dbReference>
<evidence type="ECO:0000256" key="4">
    <source>
        <dbReference type="ARBA" id="ARBA00020295"/>
    </source>
</evidence>
<dbReference type="EMBL" id="SRYR01000014">
    <property type="protein sequence ID" value="TGY40331.1"/>
    <property type="molecule type" value="Genomic_DNA"/>
</dbReference>
<evidence type="ECO:0000313" key="11">
    <source>
        <dbReference type="EMBL" id="TGY40331.1"/>
    </source>
</evidence>
<dbReference type="AlphaFoldDB" id="A0A4S2DH93"/>
<evidence type="ECO:0000313" key="12">
    <source>
        <dbReference type="Proteomes" id="UP000306888"/>
    </source>
</evidence>
<dbReference type="SUPFAM" id="SSF51445">
    <property type="entry name" value="(Trans)glycosidases"/>
    <property type="match status" value="1"/>
</dbReference>
<keyword evidence="6 10" id="KW-0808">Transferase</keyword>
<organism evidence="11 12">
    <name type="scientific">Clostridium sartagoforme</name>
    <dbReference type="NCBI Taxonomy" id="84031"/>
    <lineage>
        <taxon>Bacteria</taxon>
        <taxon>Bacillati</taxon>
        <taxon>Bacillota</taxon>
        <taxon>Clostridia</taxon>
        <taxon>Eubacteriales</taxon>
        <taxon>Clostridiaceae</taxon>
        <taxon>Clostridium</taxon>
    </lineage>
</organism>
<proteinExistence type="inferred from homology"/>
<evidence type="ECO:0000256" key="8">
    <source>
        <dbReference type="ARBA" id="ARBA00031423"/>
    </source>
</evidence>
<dbReference type="Gene3D" id="3.20.20.80">
    <property type="entry name" value="Glycosidases"/>
    <property type="match status" value="1"/>
</dbReference>
<dbReference type="Proteomes" id="UP000306888">
    <property type="component" value="Unassembled WGS sequence"/>
</dbReference>
<evidence type="ECO:0000256" key="10">
    <source>
        <dbReference type="RuleBase" id="RU361207"/>
    </source>
</evidence>
<reference evidence="11 12" key="1">
    <citation type="submission" date="2019-04" db="EMBL/GenBank/DDBJ databases">
        <title>Microbes associate with the intestines of laboratory mice.</title>
        <authorList>
            <person name="Navarre W."/>
            <person name="Wong E."/>
            <person name="Huang K."/>
            <person name="Tropini C."/>
            <person name="Ng K."/>
            <person name="Yu B."/>
        </authorList>
    </citation>
    <scope>NUCLEOTIDE SEQUENCE [LARGE SCALE GENOMIC DNA]</scope>
    <source>
        <strain evidence="11 12">NM50_B9-20</strain>
    </source>
</reference>
<dbReference type="InterPro" id="IPR003385">
    <property type="entry name" value="Glyco_hydro_77"/>
</dbReference>
<evidence type="ECO:0000256" key="7">
    <source>
        <dbReference type="ARBA" id="ARBA00023277"/>
    </source>
</evidence>
<comment type="catalytic activity">
    <reaction evidence="1 10">
        <text>Transfers a segment of a (1-&gt;4)-alpha-D-glucan to a new position in an acceptor, which may be glucose or a (1-&gt;4)-alpha-D-glucan.</text>
        <dbReference type="EC" id="2.4.1.25"/>
    </reaction>
</comment>
<keyword evidence="12" id="KW-1185">Reference proteome</keyword>
<name>A0A4S2DH93_9CLOT</name>
<keyword evidence="5 10" id="KW-0328">Glycosyltransferase</keyword>
<evidence type="ECO:0000256" key="3">
    <source>
        <dbReference type="ARBA" id="ARBA00012560"/>
    </source>
</evidence>
<dbReference type="PANTHER" id="PTHR32438">
    <property type="entry name" value="4-ALPHA-GLUCANOTRANSFERASE DPE1, CHLOROPLASTIC/AMYLOPLASTIC"/>
    <property type="match status" value="1"/>
</dbReference>
<accession>A0A4S2DH93</accession>
<dbReference type="RefSeq" id="WP_136008093.1">
    <property type="nucleotide sequence ID" value="NZ_SRYR01000014.1"/>
</dbReference>
<comment type="caution">
    <text evidence="11">The sequence shown here is derived from an EMBL/GenBank/DDBJ whole genome shotgun (WGS) entry which is preliminary data.</text>
</comment>
<dbReference type="PANTHER" id="PTHR32438:SF5">
    <property type="entry name" value="4-ALPHA-GLUCANOTRANSFERASE DPE1, CHLOROPLASTIC_AMYLOPLASTIC"/>
    <property type="match status" value="1"/>
</dbReference>
<evidence type="ECO:0000256" key="1">
    <source>
        <dbReference type="ARBA" id="ARBA00000439"/>
    </source>
</evidence>
<evidence type="ECO:0000256" key="9">
    <source>
        <dbReference type="ARBA" id="ARBA00031501"/>
    </source>
</evidence>
<dbReference type="GO" id="GO:0004134">
    <property type="term" value="F:4-alpha-glucanotransferase activity"/>
    <property type="evidence" value="ECO:0007669"/>
    <property type="project" value="UniProtKB-EC"/>
</dbReference>
<dbReference type="InterPro" id="IPR017853">
    <property type="entry name" value="GH"/>
</dbReference>
<keyword evidence="7 10" id="KW-0119">Carbohydrate metabolism</keyword>
<dbReference type="OrthoDB" id="9811841at2"/>
<evidence type="ECO:0000256" key="5">
    <source>
        <dbReference type="ARBA" id="ARBA00022676"/>
    </source>
</evidence>
<dbReference type="GO" id="GO:0005975">
    <property type="term" value="P:carbohydrate metabolic process"/>
    <property type="evidence" value="ECO:0007669"/>
    <property type="project" value="InterPro"/>
</dbReference>
<evidence type="ECO:0000256" key="2">
    <source>
        <dbReference type="ARBA" id="ARBA00005684"/>
    </source>
</evidence>